<keyword evidence="7" id="KW-0418">Kinase</keyword>
<evidence type="ECO:0000256" key="2">
    <source>
        <dbReference type="ARBA" id="ARBA00022679"/>
    </source>
</evidence>
<evidence type="ECO:0000256" key="1">
    <source>
        <dbReference type="ARBA" id="ARBA00009670"/>
    </source>
</evidence>
<dbReference type="RefSeq" id="WP_072897367.1">
    <property type="nucleotide sequence ID" value="NZ_FQWZ01000004.1"/>
</dbReference>
<dbReference type="CDD" id="cd13970">
    <property type="entry name" value="ABC1_ADCK3"/>
    <property type="match status" value="1"/>
</dbReference>
<dbReference type="InterPro" id="IPR051409">
    <property type="entry name" value="Atypical_kinase_ADCK"/>
</dbReference>
<dbReference type="InterPro" id="IPR011009">
    <property type="entry name" value="Kinase-like_dom_sf"/>
</dbReference>
<feature type="region of interest" description="Disordered" evidence="5">
    <location>
        <begin position="1"/>
        <end position="23"/>
    </location>
</feature>
<keyword evidence="8" id="KW-1185">Reference proteome</keyword>
<dbReference type="PANTHER" id="PTHR43851:SF3">
    <property type="entry name" value="COENZYME Q8"/>
    <property type="match status" value="1"/>
</dbReference>
<dbReference type="GO" id="GO:0006744">
    <property type="term" value="P:ubiquinone biosynthetic process"/>
    <property type="evidence" value="ECO:0007669"/>
    <property type="project" value="TreeGrafter"/>
</dbReference>
<dbReference type="InterPro" id="IPR034646">
    <property type="entry name" value="ADCK3_dom"/>
</dbReference>
<keyword evidence="3" id="KW-0547">Nucleotide-binding</keyword>
<evidence type="ECO:0000259" key="6">
    <source>
        <dbReference type="PROSITE" id="PS50954"/>
    </source>
</evidence>
<evidence type="ECO:0000256" key="5">
    <source>
        <dbReference type="SAM" id="MobiDB-lite"/>
    </source>
</evidence>
<evidence type="ECO:0000256" key="3">
    <source>
        <dbReference type="ARBA" id="ARBA00022741"/>
    </source>
</evidence>
<reference evidence="7 8" key="1">
    <citation type="submission" date="2016-11" db="EMBL/GenBank/DDBJ databases">
        <authorList>
            <person name="Jaros S."/>
            <person name="Januszkiewicz K."/>
            <person name="Wedrychowicz H."/>
        </authorList>
    </citation>
    <scope>NUCLEOTIDE SEQUENCE [LARGE SCALE GENOMIC DNA]</scope>
    <source>
        <strain evidence="7 8">CGMCC 1.7049</strain>
    </source>
</reference>
<comment type="similarity">
    <text evidence="1">Belongs to the protein kinase superfamily. ADCK protein kinase family.</text>
</comment>
<dbReference type="SUPFAM" id="SSF56112">
    <property type="entry name" value="Protein kinase-like (PK-like)"/>
    <property type="match status" value="1"/>
</dbReference>
<dbReference type="GO" id="GO:0016301">
    <property type="term" value="F:kinase activity"/>
    <property type="evidence" value="ECO:0007669"/>
    <property type="project" value="UniProtKB-KW"/>
</dbReference>
<evidence type="ECO:0000256" key="4">
    <source>
        <dbReference type="ARBA" id="ARBA00022840"/>
    </source>
</evidence>
<evidence type="ECO:0000313" key="8">
    <source>
        <dbReference type="Proteomes" id="UP000199758"/>
    </source>
</evidence>
<gene>
    <name evidence="7" type="ORF">SAMN04488068_2169</name>
</gene>
<accession>A0A1M5PCY9</accession>
<dbReference type="PANTHER" id="PTHR43851">
    <property type="match status" value="1"/>
</dbReference>
<keyword evidence="4" id="KW-0067">ATP-binding</keyword>
<dbReference type="OrthoDB" id="9795390at2"/>
<evidence type="ECO:0000313" key="7">
    <source>
        <dbReference type="EMBL" id="SHG99661.1"/>
    </source>
</evidence>
<dbReference type="STRING" id="490188.SAMN04488068_2169"/>
<feature type="domain" description="LEM" evidence="6">
    <location>
        <begin position="179"/>
        <end position="223"/>
    </location>
</feature>
<name>A0A1M5PCY9_9GAMM</name>
<keyword evidence="2" id="KW-0808">Transferase</keyword>
<dbReference type="AlphaFoldDB" id="A0A1M5PCY9"/>
<organism evidence="7 8">
    <name type="scientific">Hydrocarboniphaga daqingensis</name>
    <dbReference type="NCBI Taxonomy" id="490188"/>
    <lineage>
        <taxon>Bacteria</taxon>
        <taxon>Pseudomonadati</taxon>
        <taxon>Pseudomonadota</taxon>
        <taxon>Gammaproteobacteria</taxon>
        <taxon>Nevskiales</taxon>
        <taxon>Nevskiaceae</taxon>
        <taxon>Hydrocarboniphaga</taxon>
    </lineage>
</organism>
<dbReference type="PROSITE" id="PS50954">
    <property type="entry name" value="LEM"/>
    <property type="match status" value="1"/>
</dbReference>
<dbReference type="EMBL" id="FQWZ01000004">
    <property type="protein sequence ID" value="SHG99661.1"/>
    <property type="molecule type" value="Genomic_DNA"/>
</dbReference>
<dbReference type="InterPro" id="IPR003887">
    <property type="entry name" value="LEM_dom"/>
</dbReference>
<sequence>MSKQSDESSPLPARKPGMDRLKTRPFERNLALTKLGFGAGSSIVAHSIRNIFRGEVSRDEANREFYQRQAQVLADELGQLKGSVMKAGQMLSLYGQYFLPPEAVEVLSTLQDDTPAVSWQHVAPVLDRQLGRERLRELDIDEQPIAAASLGQAHRARRKRDGLELVVKIQYPGVADAIDSDIRTLSRLLLMSRLTPKGLDIGPIFAELREMLVQEVDYLAERRFTEDFARRLDGDRRYVVPTVLGEYSGARVLTTTYESGYSPRAAEVSALPQPRRDRLGGAFIELFVREFFDWGLVQTDPHFGNYRVRIGDRADDDRIVLLDFGATRRFERRFVAAYSCIVRGAIEQDHALIERGATEIGLIEAGFPRPAMLAFAQMCETIVEPFTDPAEQRIPKALLTTDGAYRWGDSDLPMRAAQAGAKNALSVHFRVPPREIVFLHRRLAGVFIMLAQLGSQYSPRAAVLDALSRVEVSNR</sequence>
<dbReference type="Pfam" id="PF03109">
    <property type="entry name" value="ABC1"/>
    <property type="match status" value="1"/>
</dbReference>
<dbReference type="GO" id="GO:0005524">
    <property type="term" value="F:ATP binding"/>
    <property type="evidence" value="ECO:0007669"/>
    <property type="project" value="UniProtKB-KW"/>
</dbReference>
<keyword evidence="7" id="KW-0830">Ubiquinone</keyword>
<dbReference type="InterPro" id="IPR004147">
    <property type="entry name" value="ABC1_dom"/>
</dbReference>
<dbReference type="Proteomes" id="UP000199758">
    <property type="component" value="Unassembled WGS sequence"/>
</dbReference>
<protein>
    <submittedName>
        <fullName evidence="7">Predicted unusual protein kinase regulating ubiquinone biosynthesis, AarF/ABC1/UbiB family</fullName>
    </submittedName>
</protein>
<proteinExistence type="inferred from homology"/>